<keyword evidence="2" id="KW-1185">Reference proteome</keyword>
<dbReference type="RefSeq" id="XP_020428041.1">
    <property type="nucleotide sequence ID" value="XM_020581254.1"/>
</dbReference>
<proteinExistence type="predicted"/>
<evidence type="ECO:0000313" key="2">
    <source>
        <dbReference type="Proteomes" id="UP000001396"/>
    </source>
</evidence>
<evidence type="ECO:0000313" key="1">
    <source>
        <dbReference type="EMBL" id="EFA75907.1"/>
    </source>
</evidence>
<dbReference type="GeneID" id="31365948"/>
<dbReference type="InParanoid" id="D3BR75"/>
<dbReference type="EMBL" id="ADBJ01000050">
    <property type="protein sequence ID" value="EFA75907.1"/>
    <property type="molecule type" value="Genomic_DNA"/>
</dbReference>
<reference evidence="1 2" key="1">
    <citation type="journal article" date="2011" name="Genome Res.">
        <title>Phylogeny-wide analysis of social amoeba genomes highlights ancient origins for complex intercellular communication.</title>
        <authorList>
            <person name="Heidel A.J."/>
            <person name="Lawal H.M."/>
            <person name="Felder M."/>
            <person name="Schilde C."/>
            <person name="Helps N.R."/>
            <person name="Tunggal B."/>
            <person name="Rivero F."/>
            <person name="John U."/>
            <person name="Schleicher M."/>
            <person name="Eichinger L."/>
            <person name="Platzer M."/>
            <person name="Noegel A.A."/>
            <person name="Schaap P."/>
            <person name="Gloeckner G."/>
        </authorList>
    </citation>
    <scope>NUCLEOTIDE SEQUENCE [LARGE SCALE GENOMIC DNA]</scope>
    <source>
        <strain evidence="2">ATCC 26659 / Pp 5 / PN500</strain>
    </source>
</reference>
<gene>
    <name evidence="1" type="ORF">PPL_10479</name>
</gene>
<name>D3BR75_HETP5</name>
<organism evidence="1 2">
    <name type="scientific">Heterostelium pallidum (strain ATCC 26659 / Pp 5 / PN500)</name>
    <name type="common">Cellular slime mold</name>
    <name type="synonym">Polysphondylium pallidum</name>
    <dbReference type="NCBI Taxonomy" id="670386"/>
    <lineage>
        <taxon>Eukaryota</taxon>
        <taxon>Amoebozoa</taxon>
        <taxon>Evosea</taxon>
        <taxon>Eumycetozoa</taxon>
        <taxon>Dictyostelia</taxon>
        <taxon>Acytosteliales</taxon>
        <taxon>Acytosteliaceae</taxon>
        <taxon>Heterostelium</taxon>
    </lineage>
</organism>
<dbReference type="AlphaFoldDB" id="D3BR75"/>
<sequence length="550" mass="63795">MSSTNNNVIMSVLKNKMLLRHMFSLIREEYDNQCPAVDDDCLTNSRHLYKHFVNSLAIMDKGWYSLMADRIKKGDSLYFSSSIAVELCGRVTDADIFTTVYNAKRFYFTDPECLKTAITKGNINAVRILLDQHKPVNLSNHFTFDTLMLFTLTTSQYHIAEFLIDKFHTHDPQATTQNILDHYIKRFNILHSVTFYNMFVNLQTVPYPEKFLQTYKPHLREKSSVGMYLSDFFFIHTNTPIKQWLLPLYSYCKVNGLVEDVQQFKSECDKLLQQSIDNSNMIQNIFKRTTTHPFIIPFLMDTLLAKERDSTIQCLCKVADSFDSVIVAQYYKRPAGEKAMKCAAWKGDLFTLKKLLDHRSYTVKNSWSELIDLAICRENLNVLEFIVVEKAVTITSNNCKKIGSMGSLPCLQLLLGKTFQAGDFDSPMIRAVHEMACTYGQTKFISDMYNQYSEYNRNYWSNIIHSGIISTAYLQFGINDYNDQEILELIEIAINSGKVEFYQFFVEQLQDSSILNQLSPNKKPNKVSNGLYPIYFHRLLEPRKRQKTNL</sequence>
<protein>
    <submittedName>
        <fullName evidence="1">Uncharacterized protein</fullName>
    </submittedName>
</protein>
<dbReference type="Proteomes" id="UP000001396">
    <property type="component" value="Unassembled WGS sequence"/>
</dbReference>
<comment type="caution">
    <text evidence="1">The sequence shown here is derived from an EMBL/GenBank/DDBJ whole genome shotgun (WGS) entry which is preliminary data.</text>
</comment>
<accession>D3BR75</accession>